<keyword evidence="5 7" id="KW-0472">Membrane</keyword>
<evidence type="ECO:0000313" key="8">
    <source>
        <dbReference type="EMBL" id="CAD9598139.1"/>
    </source>
</evidence>
<sequence>MDMDDIKAQVKAKLGQLRSKLNSVPILQKAEDKVKIPKEYLVLVGGSLLFFLFFFGIGAGSICSIVGFIYPAFKSFEAIESKNRSSDVQWLVYWVIYAFFSVIEVFIDFLIYWIPFYYAFKFAFLLWAMLPSTRGAKYLYDSFLKPFLKKNESKIDAVLNKSKKTAAKAAQEMTKVVAEAKED</sequence>
<organism evidence="8">
    <name type="scientific">Leptocylindrus danicus</name>
    <dbReference type="NCBI Taxonomy" id="163516"/>
    <lineage>
        <taxon>Eukaryota</taxon>
        <taxon>Sar</taxon>
        <taxon>Stramenopiles</taxon>
        <taxon>Ochrophyta</taxon>
        <taxon>Bacillariophyta</taxon>
        <taxon>Coscinodiscophyceae</taxon>
        <taxon>Chaetocerotophycidae</taxon>
        <taxon>Leptocylindrales</taxon>
        <taxon>Leptocylindraceae</taxon>
        <taxon>Leptocylindrus</taxon>
    </lineage>
</organism>
<evidence type="ECO:0008006" key="9">
    <source>
        <dbReference type="Google" id="ProtNLM"/>
    </source>
</evidence>
<keyword evidence="3 7" id="KW-0812">Transmembrane</keyword>
<evidence type="ECO:0000256" key="4">
    <source>
        <dbReference type="ARBA" id="ARBA00022989"/>
    </source>
</evidence>
<dbReference type="AlphaFoldDB" id="A0A7S2L964"/>
<protein>
    <recommendedName>
        <fullName evidence="9">Receptor expression-enhancing protein</fullName>
    </recommendedName>
</protein>
<proteinExistence type="inferred from homology"/>
<dbReference type="EMBL" id="HBGY01025497">
    <property type="protein sequence ID" value="CAD9598139.1"/>
    <property type="molecule type" value="Transcribed_RNA"/>
</dbReference>
<dbReference type="PANTHER" id="PTHR12300">
    <property type="entry name" value="HVA22-LIKE PROTEINS"/>
    <property type="match status" value="1"/>
</dbReference>
<evidence type="ECO:0000256" key="2">
    <source>
        <dbReference type="ARBA" id="ARBA00008573"/>
    </source>
</evidence>
<dbReference type="InterPro" id="IPR004345">
    <property type="entry name" value="TB2_DP1_HVA22"/>
</dbReference>
<dbReference type="GO" id="GO:0016020">
    <property type="term" value="C:membrane"/>
    <property type="evidence" value="ECO:0007669"/>
    <property type="project" value="UniProtKB-SubCell"/>
</dbReference>
<comment type="subcellular location">
    <subcellularLocation>
        <location evidence="1 6">Membrane</location>
        <topology evidence="1 6">Multi-pass membrane protein</topology>
    </subcellularLocation>
</comment>
<reference evidence="8" key="1">
    <citation type="submission" date="2021-01" db="EMBL/GenBank/DDBJ databases">
        <authorList>
            <person name="Corre E."/>
            <person name="Pelletier E."/>
            <person name="Niang G."/>
            <person name="Scheremetjew M."/>
            <person name="Finn R."/>
            <person name="Kale V."/>
            <person name="Holt S."/>
            <person name="Cochrane G."/>
            <person name="Meng A."/>
            <person name="Brown T."/>
            <person name="Cohen L."/>
        </authorList>
    </citation>
    <scope>NUCLEOTIDE SEQUENCE</scope>
    <source>
        <strain evidence="8">B650</strain>
    </source>
</reference>
<evidence type="ECO:0000256" key="7">
    <source>
        <dbReference type="SAM" id="Phobius"/>
    </source>
</evidence>
<accession>A0A7S2L964</accession>
<feature type="transmembrane region" description="Helical" evidence="7">
    <location>
        <begin position="91"/>
        <end position="114"/>
    </location>
</feature>
<name>A0A7S2L964_9STRA</name>
<evidence type="ECO:0000256" key="6">
    <source>
        <dbReference type="RuleBase" id="RU362006"/>
    </source>
</evidence>
<keyword evidence="4 7" id="KW-1133">Transmembrane helix</keyword>
<evidence type="ECO:0000256" key="3">
    <source>
        <dbReference type="ARBA" id="ARBA00022692"/>
    </source>
</evidence>
<feature type="transmembrane region" description="Helical" evidence="7">
    <location>
        <begin position="48"/>
        <end position="70"/>
    </location>
</feature>
<comment type="similarity">
    <text evidence="2 6">Belongs to the DP1 family.</text>
</comment>
<gene>
    <name evidence="8" type="ORF">LDAN0321_LOCUS15739</name>
</gene>
<dbReference type="Pfam" id="PF03134">
    <property type="entry name" value="TB2_DP1_HVA22"/>
    <property type="match status" value="1"/>
</dbReference>
<dbReference type="PANTHER" id="PTHR12300:SF161">
    <property type="entry name" value="RECEPTOR EXPRESSION-ENHANCING PROTEIN"/>
    <property type="match status" value="1"/>
</dbReference>
<evidence type="ECO:0000256" key="5">
    <source>
        <dbReference type="ARBA" id="ARBA00023136"/>
    </source>
</evidence>
<evidence type="ECO:0000256" key="1">
    <source>
        <dbReference type="ARBA" id="ARBA00004141"/>
    </source>
</evidence>